<reference evidence="2" key="1">
    <citation type="submission" date="2013-06" db="EMBL/GenBank/DDBJ databases">
        <authorList>
            <person name="Zhao Q."/>
        </authorList>
    </citation>
    <scope>NUCLEOTIDE SEQUENCE</scope>
    <source>
        <strain evidence="2">cv. W1943</strain>
    </source>
</reference>
<dbReference type="AlphaFoldDB" id="A0A0E0N507"/>
<dbReference type="Gramene" id="ORUFI01G40750.1">
    <property type="protein sequence ID" value="ORUFI01G40750.1"/>
    <property type="gene ID" value="ORUFI01G40750"/>
</dbReference>
<keyword evidence="2" id="KW-1185">Reference proteome</keyword>
<reference evidence="1" key="2">
    <citation type="submission" date="2015-06" db="UniProtKB">
        <authorList>
            <consortium name="EnsemblPlants"/>
        </authorList>
    </citation>
    <scope>IDENTIFICATION</scope>
</reference>
<dbReference type="EnsemblPlants" id="ORUFI01G40750.1">
    <property type="protein sequence ID" value="ORUFI01G40750.1"/>
    <property type="gene ID" value="ORUFI01G40750"/>
</dbReference>
<evidence type="ECO:0000313" key="2">
    <source>
        <dbReference type="Proteomes" id="UP000008022"/>
    </source>
</evidence>
<name>A0A0E0N507_ORYRU</name>
<sequence>MASLLQLLPDRVPPCAAAEAPLRFLFDAFKLLNEEKNTTSKAPTIESTAFLYVARLIASSSQNSCDLHIKSSEVKCGISSS</sequence>
<accession>A0A0E0N507</accession>
<dbReference type="Proteomes" id="UP000008022">
    <property type="component" value="Unassembled WGS sequence"/>
</dbReference>
<dbReference type="HOGENOM" id="CLU_2578016_0_0_1"/>
<evidence type="ECO:0000313" key="1">
    <source>
        <dbReference type="EnsemblPlants" id="ORUFI01G40750.1"/>
    </source>
</evidence>
<organism evidence="1 2">
    <name type="scientific">Oryza rufipogon</name>
    <name type="common">Brownbeard rice</name>
    <name type="synonym">Asian wild rice</name>
    <dbReference type="NCBI Taxonomy" id="4529"/>
    <lineage>
        <taxon>Eukaryota</taxon>
        <taxon>Viridiplantae</taxon>
        <taxon>Streptophyta</taxon>
        <taxon>Embryophyta</taxon>
        <taxon>Tracheophyta</taxon>
        <taxon>Spermatophyta</taxon>
        <taxon>Magnoliopsida</taxon>
        <taxon>Liliopsida</taxon>
        <taxon>Poales</taxon>
        <taxon>Poaceae</taxon>
        <taxon>BOP clade</taxon>
        <taxon>Oryzoideae</taxon>
        <taxon>Oryzeae</taxon>
        <taxon>Oryzinae</taxon>
        <taxon>Oryza</taxon>
    </lineage>
</organism>
<protein>
    <submittedName>
        <fullName evidence="1">Uncharacterized protein</fullName>
    </submittedName>
</protein>
<proteinExistence type="predicted"/>